<dbReference type="InterPro" id="IPR050882">
    <property type="entry name" value="Prepilin_peptidase/N-MTase"/>
</dbReference>
<dbReference type="InterPro" id="IPR000045">
    <property type="entry name" value="Prepilin_IV_endopep_pep"/>
</dbReference>
<evidence type="ECO:0000313" key="5">
    <source>
        <dbReference type="EMBL" id="HBP28864.1"/>
    </source>
</evidence>
<dbReference type="GO" id="GO:0006465">
    <property type="term" value="P:signal peptide processing"/>
    <property type="evidence" value="ECO:0007669"/>
    <property type="project" value="TreeGrafter"/>
</dbReference>
<dbReference type="AlphaFoldDB" id="A0A356LD68"/>
<proteinExistence type="inferred from homology"/>
<keyword evidence="3" id="KW-1133">Transmembrane helix</keyword>
<dbReference type="PANTHER" id="PTHR30487">
    <property type="entry name" value="TYPE 4 PREPILIN-LIKE PROTEINS LEADER PEPTIDE-PROCESSING ENZYME"/>
    <property type="match status" value="1"/>
</dbReference>
<dbReference type="EMBL" id="DOEK01000008">
    <property type="protein sequence ID" value="HBP28864.1"/>
    <property type="molecule type" value="Genomic_DNA"/>
</dbReference>
<dbReference type="Proteomes" id="UP000264036">
    <property type="component" value="Unassembled WGS sequence"/>
</dbReference>
<evidence type="ECO:0000256" key="1">
    <source>
        <dbReference type="ARBA" id="ARBA00005801"/>
    </source>
</evidence>
<evidence type="ECO:0000313" key="6">
    <source>
        <dbReference type="Proteomes" id="UP000264036"/>
    </source>
</evidence>
<accession>A0A356LD68</accession>
<keyword evidence="3" id="KW-0812">Transmembrane</keyword>
<feature type="transmembrane region" description="Helical" evidence="3">
    <location>
        <begin position="43"/>
        <end position="62"/>
    </location>
</feature>
<feature type="transmembrane region" description="Helical" evidence="3">
    <location>
        <begin position="91"/>
        <end position="113"/>
    </location>
</feature>
<keyword evidence="3" id="KW-0472">Membrane</keyword>
<dbReference type="GO" id="GO:0005886">
    <property type="term" value="C:plasma membrane"/>
    <property type="evidence" value="ECO:0007669"/>
    <property type="project" value="TreeGrafter"/>
</dbReference>
<gene>
    <name evidence="5" type="ORF">DD666_05545</name>
</gene>
<evidence type="ECO:0000259" key="4">
    <source>
        <dbReference type="Pfam" id="PF01478"/>
    </source>
</evidence>
<reference evidence="5 6" key="1">
    <citation type="journal article" date="2018" name="Nat. Biotechnol.">
        <title>A standardized bacterial taxonomy based on genome phylogeny substantially revises the tree of life.</title>
        <authorList>
            <person name="Parks D.H."/>
            <person name="Chuvochina M."/>
            <person name="Waite D.W."/>
            <person name="Rinke C."/>
            <person name="Skarshewski A."/>
            <person name="Chaumeil P.A."/>
            <person name="Hugenholtz P."/>
        </authorList>
    </citation>
    <scope>NUCLEOTIDE SEQUENCE [LARGE SCALE GENOMIC DNA]</scope>
    <source>
        <strain evidence="5">UBA10707</strain>
    </source>
</reference>
<feature type="transmembrane region" description="Helical" evidence="3">
    <location>
        <begin position="120"/>
        <end position="141"/>
    </location>
</feature>
<evidence type="ECO:0000256" key="3">
    <source>
        <dbReference type="SAM" id="Phobius"/>
    </source>
</evidence>
<dbReference type="Pfam" id="PF01478">
    <property type="entry name" value="Peptidase_A24"/>
    <property type="match status" value="1"/>
</dbReference>
<dbReference type="PANTHER" id="PTHR30487:SF0">
    <property type="entry name" value="PREPILIN LEADER PEPTIDASE_N-METHYLTRANSFERASE-RELATED"/>
    <property type="match status" value="1"/>
</dbReference>
<name>A0A356LD68_9BURK</name>
<comment type="caution">
    <text evidence="5">The sequence shown here is derived from an EMBL/GenBank/DDBJ whole genome shotgun (WGS) entry which is preliminary data.</text>
</comment>
<feature type="transmembrane region" description="Helical" evidence="3">
    <location>
        <begin position="191"/>
        <end position="211"/>
    </location>
</feature>
<dbReference type="InterPro" id="IPR014032">
    <property type="entry name" value="Peptidase_A24A_bac"/>
</dbReference>
<feature type="transmembrane region" description="Helical" evidence="3">
    <location>
        <begin position="161"/>
        <end position="184"/>
    </location>
</feature>
<dbReference type="GO" id="GO:0004190">
    <property type="term" value="F:aspartic-type endopeptidase activity"/>
    <property type="evidence" value="ECO:0007669"/>
    <property type="project" value="InterPro"/>
</dbReference>
<dbReference type="Gene3D" id="1.20.120.1220">
    <property type="match status" value="1"/>
</dbReference>
<feature type="domain" description="Prepilin type IV endopeptidase peptidase" evidence="4">
    <location>
        <begin position="73"/>
        <end position="183"/>
    </location>
</feature>
<evidence type="ECO:0000256" key="2">
    <source>
        <dbReference type="RuleBase" id="RU003793"/>
    </source>
</evidence>
<sequence>MDKFLLSVLVALSLWPAYGLLCAVLRWRYGRAAVTDGIVADKRTFACMRLLVVGIAVPIFLYMLSHGQALHWLVFFYLLALLTLADIQMRLLPDCLLILLLAVGLSALAAGLPQMPAPRFALSAFVGAAMVVLLCMAVQAGGGRPGLAAGDVKLIAVLALWFPYNQLPVVLFVASFAGLVYILVIRCITGVLLRTIAFGPCLALGALAVHVSCDCPQAENGSTYCMIRPGATRPALFFTGVGVVQDRSDRGDRLG</sequence>
<dbReference type="PRINTS" id="PR00864">
    <property type="entry name" value="PREPILNPTASE"/>
</dbReference>
<protein>
    <recommendedName>
        <fullName evidence="4">Prepilin type IV endopeptidase peptidase domain-containing protein</fullName>
    </recommendedName>
</protein>
<organism evidence="5 6">
    <name type="scientific">Advenella kashmirensis</name>
    <dbReference type="NCBI Taxonomy" id="310575"/>
    <lineage>
        <taxon>Bacteria</taxon>
        <taxon>Pseudomonadati</taxon>
        <taxon>Pseudomonadota</taxon>
        <taxon>Betaproteobacteria</taxon>
        <taxon>Burkholderiales</taxon>
        <taxon>Alcaligenaceae</taxon>
    </lineage>
</organism>
<comment type="similarity">
    <text evidence="1 2">Belongs to the peptidase A24 family.</text>
</comment>